<comment type="caution">
    <text evidence="2">The sequence shown here is derived from an EMBL/GenBank/DDBJ whole genome shotgun (WGS) entry which is preliminary data.</text>
</comment>
<dbReference type="InterPro" id="IPR016181">
    <property type="entry name" value="Acyl_CoA_acyltransferase"/>
</dbReference>
<gene>
    <name evidence="2" type="ORF">F0L46_06250</name>
</gene>
<reference evidence="2 3" key="2">
    <citation type="submission" date="2019-09" db="EMBL/GenBank/DDBJ databases">
        <authorList>
            <person name="Jin C."/>
        </authorList>
    </citation>
    <scope>NUCLEOTIDE SEQUENCE [LARGE SCALE GENOMIC DNA]</scope>
    <source>
        <strain evidence="2 3">BN140002</strain>
    </source>
</reference>
<proteinExistence type="predicted"/>
<sequence>MQAFVRDLSPGSRRNRFFRTLHELPQPLLEALTRIDYRTHMALVAEVCDGGAGTVVAEGRYVIDAGGGSAEVALTVGDGWQGLGLGGLLLARLVAHARAQGLRRLHGQVLPANRAMAALARKSGFTIGRDPSDPGILRIERALQGAPASTRPLQAA</sequence>
<dbReference type="Pfam" id="PF00583">
    <property type="entry name" value="Acetyltransf_1"/>
    <property type="match status" value="1"/>
</dbReference>
<dbReference type="AlphaFoldDB" id="A0A5B2VH77"/>
<dbReference type="GO" id="GO:0016747">
    <property type="term" value="F:acyltransferase activity, transferring groups other than amino-acyl groups"/>
    <property type="evidence" value="ECO:0007669"/>
    <property type="project" value="InterPro"/>
</dbReference>
<dbReference type="PROSITE" id="PS51186">
    <property type="entry name" value="GNAT"/>
    <property type="match status" value="1"/>
</dbReference>
<keyword evidence="3" id="KW-1185">Reference proteome</keyword>
<dbReference type="EMBL" id="VUOA01000014">
    <property type="protein sequence ID" value="KAA2238244.1"/>
    <property type="molecule type" value="Genomic_DNA"/>
</dbReference>
<dbReference type="Gene3D" id="3.40.630.30">
    <property type="match status" value="1"/>
</dbReference>
<protein>
    <submittedName>
        <fullName evidence="2">GNAT family N-acetyltransferase</fullName>
    </submittedName>
</protein>
<feature type="domain" description="N-acetyltransferase" evidence="1">
    <location>
        <begin position="3"/>
        <end position="144"/>
    </location>
</feature>
<dbReference type="Proteomes" id="UP000323142">
    <property type="component" value="Unassembled WGS sequence"/>
</dbReference>
<evidence type="ECO:0000259" key="1">
    <source>
        <dbReference type="PROSITE" id="PS51186"/>
    </source>
</evidence>
<evidence type="ECO:0000313" key="3">
    <source>
        <dbReference type="Proteomes" id="UP000323142"/>
    </source>
</evidence>
<reference evidence="2 3" key="1">
    <citation type="submission" date="2019-09" db="EMBL/GenBank/DDBJ databases">
        <title>Salinarimonas rosea gen. nov., sp. nov., a new member of the a-2 subgroup of the Proteobacteria.</title>
        <authorList>
            <person name="Liu J."/>
        </authorList>
    </citation>
    <scope>NUCLEOTIDE SEQUENCE [LARGE SCALE GENOMIC DNA]</scope>
    <source>
        <strain evidence="2 3">BN140002</strain>
    </source>
</reference>
<keyword evidence="2" id="KW-0808">Transferase</keyword>
<dbReference type="SUPFAM" id="SSF55729">
    <property type="entry name" value="Acyl-CoA N-acyltransferases (Nat)"/>
    <property type="match status" value="1"/>
</dbReference>
<accession>A0A5B2VH77</accession>
<name>A0A5B2VH77_9HYPH</name>
<organism evidence="2 3">
    <name type="scientific">Salinarimonas soli</name>
    <dbReference type="NCBI Taxonomy" id="1638099"/>
    <lineage>
        <taxon>Bacteria</taxon>
        <taxon>Pseudomonadati</taxon>
        <taxon>Pseudomonadota</taxon>
        <taxon>Alphaproteobacteria</taxon>
        <taxon>Hyphomicrobiales</taxon>
        <taxon>Salinarimonadaceae</taxon>
        <taxon>Salinarimonas</taxon>
    </lineage>
</organism>
<evidence type="ECO:0000313" key="2">
    <source>
        <dbReference type="EMBL" id="KAA2238244.1"/>
    </source>
</evidence>
<dbReference type="RefSeq" id="WP_149816192.1">
    <property type="nucleotide sequence ID" value="NZ_VUOA01000014.1"/>
</dbReference>
<dbReference type="OrthoDB" id="7617982at2"/>
<dbReference type="InterPro" id="IPR000182">
    <property type="entry name" value="GNAT_dom"/>
</dbReference>